<dbReference type="InterPro" id="IPR002867">
    <property type="entry name" value="IBR_dom"/>
</dbReference>
<dbReference type="AlphaFoldDB" id="A0AAV1T858"/>
<reference evidence="6" key="1">
    <citation type="submission" date="2024-01" db="EMBL/GenBank/DDBJ databases">
        <authorList>
            <person name="Webb A."/>
        </authorList>
    </citation>
    <scope>NUCLEOTIDE SEQUENCE</scope>
    <source>
        <strain evidence="6">Pm1</strain>
    </source>
</reference>
<keyword evidence="2" id="KW-0863">Zinc-finger</keyword>
<dbReference type="Pfam" id="PF01485">
    <property type="entry name" value="IBR"/>
    <property type="match status" value="1"/>
</dbReference>
<dbReference type="GO" id="GO:0008270">
    <property type="term" value="F:zinc ion binding"/>
    <property type="evidence" value="ECO:0007669"/>
    <property type="project" value="UniProtKB-KW"/>
</dbReference>
<keyword evidence="4" id="KW-0862">Zinc</keyword>
<dbReference type="EMBL" id="CAKLBY020000028">
    <property type="protein sequence ID" value="CAK7904282.1"/>
    <property type="molecule type" value="Genomic_DNA"/>
</dbReference>
<dbReference type="Gene3D" id="1.20.120.1750">
    <property type="match status" value="1"/>
</dbReference>
<sequence length="120" mass="13555">MVRRHVNVHYVPCDSCTEMPEDYVREALTRPGDYVKYQTLVKEKDWKVLDLTSDAEYTATVNAVGAKQCPGCGIGVQRDFGCIHMTCPNGHQFCYTCLQRWGSCHCPLIPDAEVRDILGE</sequence>
<dbReference type="CDD" id="cd20336">
    <property type="entry name" value="Rcat_RBR"/>
    <property type="match status" value="1"/>
</dbReference>
<evidence type="ECO:0000259" key="5">
    <source>
        <dbReference type="Pfam" id="PF01485"/>
    </source>
</evidence>
<keyword evidence="3" id="KW-0833">Ubl conjugation pathway</keyword>
<name>A0AAV1T858_9STRA</name>
<accession>A0AAV1T858</accession>
<evidence type="ECO:0000313" key="7">
    <source>
        <dbReference type="Proteomes" id="UP001162060"/>
    </source>
</evidence>
<evidence type="ECO:0000256" key="1">
    <source>
        <dbReference type="ARBA" id="ARBA00022723"/>
    </source>
</evidence>
<evidence type="ECO:0000256" key="2">
    <source>
        <dbReference type="ARBA" id="ARBA00022771"/>
    </source>
</evidence>
<evidence type="ECO:0000313" key="6">
    <source>
        <dbReference type="EMBL" id="CAK7904282.1"/>
    </source>
</evidence>
<protein>
    <recommendedName>
        <fullName evidence="5">IBR domain-containing protein</fullName>
    </recommendedName>
</protein>
<feature type="domain" description="IBR" evidence="5">
    <location>
        <begin position="66"/>
        <end position="102"/>
    </location>
</feature>
<gene>
    <name evidence="6" type="ORF">PM001_LOCUS2877</name>
</gene>
<dbReference type="Proteomes" id="UP001162060">
    <property type="component" value="Unassembled WGS sequence"/>
</dbReference>
<evidence type="ECO:0000256" key="4">
    <source>
        <dbReference type="ARBA" id="ARBA00022833"/>
    </source>
</evidence>
<evidence type="ECO:0000256" key="3">
    <source>
        <dbReference type="ARBA" id="ARBA00022786"/>
    </source>
</evidence>
<comment type="caution">
    <text evidence="6">The sequence shown here is derived from an EMBL/GenBank/DDBJ whole genome shotgun (WGS) entry which is preliminary data.</text>
</comment>
<organism evidence="6 7">
    <name type="scientific">Peronospora matthiolae</name>
    <dbReference type="NCBI Taxonomy" id="2874970"/>
    <lineage>
        <taxon>Eukaryota</taxon>
        <taxon>Sar</taxon>
        <taxon>Stramenopiles</taxon>
        <taxon>Oomycota</taxon>
        <taxon>Peronosporomycetes</taxon>
        <taxon>Peronosporales</taxon>
        <taxon>Peronosporaceae</taxon>
        <taxon>Peronospora</taxon>
    </lineage>
</organism>
<proteinExistence type="predicted"/>
<dbReference type="SUPFAM" id="SSF57850">
    <property type="entry name" value="RING/U-box"/>
    <property type="match status" value="1"/>
</dbReference>
<keyword evidence="1" id="KW-0479">Metal-binding</keyword>